<dbReference type="GO" id="GO:0009786">
    <property type="term" value="P:regulation of asymmetric cell division"/>
    <property type="evidence" value="ECO:0007669"/>
    <property type="project" value="TreeGrafter"/>
</dbReference>
<protein>
    <submittedName>
        <fullName evidence="4">Uncharacterized protein LOC105365498 isoform X1</fullName>
    </submittedName>
</protein>
<accession>A0AAJ6YPU4</accession>
<dbReference type="GeneID" id="105365498"/>
<dbReference type="GO" id="GO:0000132">
    <property type="term" value="P:establishment of mitotic spindle orientation"/>
    <property type="evidence" value="ECO:0007669"/>
    <property type="project" value="TreeGrafter"/>
</dbReference>
<feature type="region of interest" description="Disordered" evidence="1">
    <location>
        <begin position="1"/>
        <end position="158"/>
    </location>
</feature>
<dbReference type="KEGG" id="csol:105365498"/>
<feature type="domain" description="Protein inscuteable homologue C-terminal" evidence="2">
    <location>
        <begin position="329"/>
        <end position="615"/>
    </location>
</feature>
<dbReference type="GO" id="GO:0008093">
    <property type="term" value="F:cytoskeletal anchor activity"/>
    <property type="evidence" value="ECO:0007669"/>
    <property type="project" value="TreeGrafter"/>
</dbReference>
<dbReference type="GO" id="GO:0008356">
    <property type="term" value="P:asymmetric cell division"/>
    <property type="evidence" value="ECO:0007669"/>
    <property type="project" value="InterPro"/>
</dbReference>
<dbReference type="SUPFAM" id="SSF48371">
    <property type="entry name" value="ARM repeat"/>
    <property type="match status" value="1"/>
</dbReference>
<name>A0AAJ6YPU4_9HYME</name>
<sequence length="656" mass="72351">MSGFKRHRSQVFWGQMEARDRVERPLPIPTEENRDEESEPSDPENTTVIHVEASSSENPSCEAALKEEILAERSFSPASRGQRSQDSGFSDSGRSDSSSNSGPRSPRRRRRRRKAKAECPTHTSTPKQEPPGLARTQAQEVLVPRQLDFKGQREPEEELEVELELEEEAIEDFLYTQEEPPGEEREPSPELGLGRFVPELDPCAPVNAWLVDIRLDIDEECTSTLQSKRLPRRRRRDDDEPESRDLRLLTASATTAAKKIIDVADRFDKRHQQALRSISSSKSGRLERDMLLGFETEAADILVKLGLPPPRRIVPQDNYRNVPIQLTRLKNKVDRELDNRLDYYIEKVVLGLEEAPREDGSAARGALAALTALGLAGPRAGASVARCSGIRALLTSLVSAGRLSSQLRCATLRALASVSCCLEAIERFVAEGGPDILADVLADPGTPQAEKSEAAALLVQITAPWMERAGLPHMEPFARSLVPALTDLAEATNCKQTLLLAAAAINNLSHSRRCIAAIVESDSIKKLLRCVKKSNGGSVWLMEQVAALVGCVARVPQARAHLVESRASVALVCFLRMQPPGLEDEYRRLEATAREALTRLCVDREIAKQVVAVGGSDCLPITESRTENSTTKSLRAARRLAAEQIDIARVSDYSPR</sequence>
<dbReference type="InterPro" id="IPR016024">
    <property type="entry name" value="ARM-type_fold"/>
</dbReference>
<keyword evidence="3" id="KW-1185">Reference proteome</keyword>
<feature type="compositionally biased region" description="Low complexity" evidence="1">
    <location>
        <begin position="81"/>
        <end position="104"/>
    </location>
</feature>
<feature type="compositionally biased region" description="Polar residues" evidence="1">
    <location>
        <begin position="43"/>
        <end position="59"/>
    </location>
</feature>
<proteinExistence type="predicted"/>
<dbReference type="AlphaFoldDB" id="A0AAJ6YPU4"/>
<evidence type="ECO:0000313" key="3">
    <source>
        <dbReference type="Proteomes" id="UP000695007"/>
    </source>
</evidence>
<feature type="compositionally biased region" description="Acidic residues" evidence="1">
    <location>
        <begin position="33"/>
        <end position="42"/>
    </location>
</feature>
<evidence type="ECO:0000313" key="4">
    <source>
        <dbReference type="RefSeq" id="XP_011501981.1"/>
    </source>
</evidence>
<dbReference type="Pfam" id="PF19427">
    <property type="entry name" value="Insc_C"/>
    <property type="match status" value="1"/>
</dbReference>
<dbReference type="GO" id="GO:0045179">
    <property type="term" value="C:apical cortex"/>
    <property type="evidence" value="ECO:0007669"/>
    <property type="project" value="TreeGrafter"/>
</dbReference>
<organism evidence="3 4">
    <name type="scientific">Ceratosolen solmsi marchali</name>
    <dbReference type="NCBI Taxonomy" id="326594"/>
    <lineage>
        <taxon>Eukaryota</taxon>
        <taxon>Metazoa</taxon>
        <taxon>Ecdysozoa</taxon>
        <taxon>Arthropoda</taxon>
        <taxon>Hexapoda</taxon>
        <taxon>Insecta</taxon>
        <taxon>Pterygota</taxon>
        <taxon>Neoptera</taxon>
        <taxon>Endopterygota</taxon>
        <taxon>Hymenoptera</taxon>
        <taxon>Apocrita</taxon>
        <taxon>Proctotrupomorpha</taxon>
        <taxon>Chalcidoidea</taxon>
        <taxon>Agaonidae</taxon>
        <taxon>Agaoninae</taxon>
        <taxon>Ceratosolen</taxon>
    </lineage>
</organism>
<dbReference type="Gene3D" id="1.25.10.10">
    <property type="entry name" value="Leucine-rich Repeat Variant"/>
    <property type="match status" value="1"/>
</dbReference>
<dbReference type="InterPro" id="IPR045789">
    <property type="entry name" value="Insc_C"/>
</dbReference>
<dbReference type="PANTHER" id="PTHR21386:SF0">
    <property type="entry name" value="PROTEIN INSCUTEABLE HOMOLOG"/>
    <property type="match status" value="1"/>
</dbReference>
<gene>
    <name evidence="4" type="primary">LOC105365498</name>
</gene>
<evidence type="ECO:0000259" key="2">
    <source>
        <dbReference type="Pfam" id="PF19427"/>
    </source>
</evidence>
<evidence type="ECO:0000256" key="1">
    <source>
        <dbReference type="SAM" id="MobiDB-lite"/>
    </source>
</evidence>
<dbReference type="Proteomes" id="UP000695007">
    <property type="component" value="Unplaced"/>
</dbReference>
<reference evidence="4" key="1">
    <citation type="submission" date="2025-08" db="UniProtKB">
        <authorList>
            <consortium name="RefSeq"/>
        </authorList>
    </citation>
    <scope>IDENTIFICATION</scope>
</reference>
<feature type="compositionally biased region" description="Basic residues" evidence="1">
    <location>
        <begin position="105"/>
        <end position="115"/>
    </location>
</feature>
<dbReference type="InterPro" id="IPR011989">
    <property type="entry name" value="ARM-like"/>
</dbReference>
<dbReference type="GO" id="GO:0045176">
    <property type="term" value="P:apical protein localization"/>
    <property type="evidence" value="ECO:0007669"/>
    <property type="project" value="TreeGrafter"/>
</dbReference>
<dbReference type="InterPro" id="IPR039921">
    <property type="entry name" value="Inscuteable"/>
</dbReference>
<dbReference type="CTD" id="387755"/>
<dbReference type="PANTHER" id="PTHR21386">
    <property type="entry name" value="INSCUTEABLE"/>
    <property type="match status" value="1"/>
</dbReference>
<dbReference type="RefSeq" id="XP_011501981.1">
    <property type="nucleotide sequence ID" value="XM_011503679.1"/>
</dbReference>